<evidence type="ECO:0000256" key="3">
    <source>
        <dbReference type="PROSITE-ProRule" id="PRU00357"/>
    </source>
</evidence>
<dbReference type="GO" id="GO:0005634">
    <property type="term" value="C:nucleus"/>
    <property type="evidence" value="ECO:0007669"/>
    <property type="project" value="UniProtKB-SubCell"/>
</dbReference>
<organism evidence="5 6">
    <name type="scientific">Cuscuta epithymum</name>
    <dbReference type="NCBI Taxonomy" id="186058"/>
    <lineage>
        <taxon>Eukaryota</taxon>
        <taxon>Viridiplantae</taxon>
        <taxon>Streptophyta</taxon>
        <taxon>Embryophyta</taxon>
        <taxon>Tracheophyta</taxon>
        <taxon>Spermatophyta</taxon>
        <taxon>Magnoliopsida</taxon>
        <taxon>eudicotyledons</taxon>
        <taxon>Gunneridae</taxon>
        <taxon>Pentapetalae</taxon>
        <taxon>asterids</taxon>
        <taxon>lamiids</taxon>
        <taxon>Solanales</taxon>
        <taxon>Convolvulaceae</taxon>
        <taxon>Cuscuteae</taxon>
        <taxon>Cuscuta</taxon>
        <taxon>Cuscuta subgen. Cuscuta</taxon>
    </lineage>
</organism>
<dbReference type="Pfam" id="PF06203">
    <property type="entry name" value="CCT"/>
    <property type="match status" value="1"/>
</dbReference>
<dbReference type="Proteomes" id="UP001152523">
    <property type="component" value="Unassembled WGS sequence"/>
</dbReference>
<sequence length="299" mass="33538">MYTESGLLFPYYFQSFSQEAPHLQELYVSHRPNASMVTNFSFNIGDFLLQYLLILRTSSISEYDLGEEGDLFKAPEPIIEEELLDLDPMTAAISLISCADDVISPQGLEVSDIIESSFENGQILSEVFYECKKDLLAKDGIEILPLSHVLDPTTTEAGEKMTSEENLDSHGSLLQKSASSESLNTLVDWVQETTPLTGKIFDFPRMEFSAVYGMRRSLSEGDIKTLGNGNVNLIHSPLGLCSSISEARKEKLSRYRIKKAKRNFGRKIKYACRKALADNQPRIRGRFAKTEEADASKEH</sequence>
<dbReference type="PROSITE" id="PS51017">
    <property type="entry name" value="CCT"/>
    <property type="match status" value="1"/>
</dbReference>
<dbReference type="GO" id="GO:0009909">
    <property type="term" value="P:regulation of flower development"/>
    <property type="evidence" value="ECO:0007669"/>
    <property type="project" value="InterPro"/>
</dbReference>
<reference evidence="5" key="1">
    <citation type="submission" date="2022-07" db="EMBL/GenBank/DDBJ databases">
        <authorList>
            <person name="Macas J."/>
            <person name="Novak P."/>
            <person name="Neumann P."/>
        </authorList>
    </citation>
    <scope>NUCLEOTIDE SEQUENCE</scope>
</reference>
<gene>
    <name evidence="5" type="ORF">CEPIT_LOCUS38693</name>
</gene>
<dbReference type="GO" id="GO:0003700">
    <property type="term" value="F:DNA-binding transcription factor activity"/>
    <property type="evidence" value="ECO:0007669"/>
    <property type="project" value="TreeGrafter"/>
</dbReference>
<evidence type="ECO:0000313" key="6">
    <source>
        <dbReference type="Proteomes" id="UP001152523"/>
    </source>
</evidence>
<keyword evidence="2 3" id="KW-0539">Nucleus</keyword>
<keyword evidence="6" id="KW-1185">Reference proteome</keyword>
<evidence type="ECO:0000256" key="1">
    <source>
        <dbReference type="ARBA" id="ARBA00004123"/>
    </source>
</evidence>
<comment type="subcellular location">
    <subcellularLocation>
        <location evidence="1 3">Nucleus</location>
    </subcellularLocation>
</comment>
<feature type="domain" description="CCT" evidence="4">
    <location>
        <begin position="248"/>
        <end position="290"/>
    </location>
</feature>
<accession>A0AAV0FZ89</accession>
<dbReference type="AlphaFoldDB" id="A0AAV0FZ89"/>
<dbReference type="PANTHER" id="PTHR31319">
    <property type="entry name" value="ZINC FINGER PROTEIN CONSTANS-LIKE 4"/>
    <property type="match status" value="1"/>
</dbReference>
<protein>
    <recommendedName>
        <fullName evidence="4">CCT domain-containing protein</fullName>
    </recommendedName>
</protein>
<name>A0AAV0FZ89_9ASTE</name>
<comment type="caution">
    <text evidence="5">The sequence shown here is derived from an EMBL/GenBank/DDBJ whole genome shotgun (WGS) entry which is preliminary data.</text>
</comment>
<dbReference type="EMBL" id="CAMAPF010001027">
    <property type="protein sequence ID" value="CAH9140881.1"/>
    <property type="molecule type" value="Genomic_DNA"/>
</dbReference>
<dbReference type="InterPro" id="IPR045281">
    <property type="entry name" value="CONSTANS-like"/>
</dbReference>
<evidence type="ECO:0000259" key="4">
    <source>
        <dbReference type="PROSITE" id="PS51017"/>
    </source>
</evidence>
<proteinExistence type="predicted"/>
<evidence type="ECO:0000256" key="2">
    <source>
        <dbReference type="ARBA" id="ARBA00023242"/>
    </source>
</evidence>
<dbReference type="InterPro" id="IPR010402">
    <property type="entry name" value="CCT_domain"/>
</dbReference>
<evidence type="ECO:0000313" key="5">
    <source>
        <dbReference type="EMBL" id="CAH9140881.1"/>
    </source>
</evidence>
<dbReference type="PANTHER" id="PTHR31319:SF71">
    <property type="entry name" value="CCT MOTIF FAMILY PROTEIN"/>
    <property type="match status" value="1"/>
</dbReference>